<dbReference type="AlphaFoldDB" id="A0A839DVM3"/>
<dbReference type="InterPro" id="IPR036527">
    <property type="entry name" value="SCP2_sterol-bd_dom_sf"/>
</dbReference>
<sequence>MPDLDLGSGGWNHDPSPPAEVPEPTALLSAIENATSWLLETVHGLDEKEIRRHSLLPGWTRAHVVSHLARNADGCVNLLTWARTGVEHPMYASKEDRDADIQEGSVRSRWLLYEDLRAACARFAQSARKLPGAAWTAEIVGAPGKPIAAHEILRARLLEVWVHLVDLECGIGFDAIPLSDVELLLDDTIRQLAGRPDVPATTIVTDFSDGRRRTWSIGNPQAEHRQVRGDPDMLLGWLLGRYSNEALSGDIPRVPTWL</sequence>
<dbReference type="Gene3D" id="1.20.120.450">
    <property type="entry name" value="dinb family like domain"/>
    <property type="match status" value="1"/>
</dbReference>
<evidence type="ECO:0000313" key="4">
    <source>
        <dbReference type="Proteomes" id="UP000569329"/>
    </source>
</evidence>
<gene>
    <name evidence="3" type="ORF">FHX42_003388</name>
</gene>
<feature type="region of interest" description="Disordered" evidence="1">
    <location>
        <begin position="1"/>
        <end position="22"/>
    </location>
</feature>
<name>A0A839DVM3_9PSEU</name>
<dbReference type="InterPro" id="IPR017517">
    <property type="entry name" value="Maleyloyr_isom"/>
</dbReference>
<dbReference type="Proteomes" id="UP000569329">
    <property type="component" value="Unassembled WGS sequence"/>
</dbReference>
<dbReference type="GO" id="GO:0046872">
    <property type="term" value="F:metal ion binding"/>
    <property type="evidence" value="ECO:0007669"/>
    <property type="project" value="InterPro"/>
</dbReference>
<evidence type="ECO:0000313" key="3">
    <source>
        <dbReference type="EMBL" id="MBA8826022.1"/>
    </source>
</evidence>
<reference evidence="3 4" key="1">
    <citation type="submission" date="2020-07" db="EMBL/GenBank/DDBJ databases">
        <title>Sequencing the genomes of 1000 actinobacteria strains.</title>
        <authorList>
            <person name="Klenk H.-P."/>
        </authorList>
    </citation>
    <scope>NUCLEOTIDE SEQUENCE [LARGE SCALE GENOMIC DNA]</scope>
    <source>
        <strain evidence="3 4">DSM 45975</strain>
    </source>
</reference>
<evidence type="ECO:0000256" key="1">
    <source>
        <dbReference type="SAM" id="MobiDB-lite"/>
    </source>
</evidence>
<feature type="domain" description="Mycothiol-dependent maleylpyruvate isomerase metal-binding" evidence="2">
    <location>
        <begin position="36"/>
        <end position="168"/>
    </location>
</feature>
<dbReference type="RefSeq" id="WP_182545250.1">
    <property type="nucleotide sequence ID" value="NZ_JACGWZ010000004.1"/>
</dbReference>
<keyword evidence="3" id="KW-0670">Pyruvate</keyword>
<keyword evidence="4" id="KW-1185">Reference proteome</keyword>
<evidence type="ECO:0000259" key="2">
    <source>
        <dbReference type="Pfam" id="PF11716"/>
    </source>
</evidence>
<dbReference type="InterPro" id="IPR034660">
    <property type="entry name" value="DinB/YfiT-like"/>
</dbReference>
<comment type="caution">
    <text evidence="3">The sequence shown here is derived from an EMBL/GenBank/DDBJ whole genome shotgun (WGS) entry which is preliminary data.</text>
</comment>
<dbReference type="Pfam" id="PF11716">
    <property type="entry name" value="MDMPI_N"/>
    <property type="match status" value="1"/>
</dbReference>
<dbReference type="EMBL" id="JACGWZ010000004">
    <property type="protein sequence ID" value="MBA8826022.1"/>
    <property type="molecule type" value="Genomic_DNA"/>
</dbReference>
<dbReference type="SUPFAM" id="SSF109854">
    <property type="entry name" value="DinB/YfiT-like putative metalloenzymes"/>
    <property type="match status" value="1"/>
</dbReference>
<dbReference type="GO" id="GO:0050077">
    <property type="term" value="F:maleylpyruvate isomerase activity"/>
    <property type="evidence" value="ECO:0007669"/>
    <property type="project" value="UniProtKB-EC"/>
</dbReference>
<proteinExistence type="predicted"/>
<keyword evidence="3" id="KW-0413">Isomerase</keyword>
<organism evidence="3 4">
    <name type="scientific">Halosaccharopolyspora lacisalsi</name>
    <dbReference type="NCBI Taxonomy" id="1000566"/>
    <lineage>
        <taxon>Bacteria</taxon>
        <taxon>Bacillati</taxon>
        <taxon>Actinomycetota</taxon>
        <taxon>Actinomycetes</taxon>
        <taxon>Pseudonocardiales</taxon>
        <taxon>Pseudonocardiaceae</taxon>
        <taxon>Halosaccharopolyspora</taxon>
    </lineage>
</organism>
<dbReference type="EC" id="5.2.1.4" evidence="3"/>
<dbReference type="InterPro" id="IPR024344">
    <property type="entry name" value="MDMPI_metal-binding"/>
</dbReference>
<protein>
    <submittedName>
        <fullName evidence="3">Maleylpyruvate isomerase</fullName>
        <ecNumber evidence="3">5.2.1.4</ecNumber>
    </submittedName>
</protein>
<dbReference type="NCBIfam" id="TIGR03083">
    <property type="entry name" value="maleylpyruvate isomerase family mycothiol-dependent enzyme"/>
    <property type="match status" value="1"/>
</dbReference>
<accession>A0A839DVM3</accession>
<dbReference type="SUPFAM" id="SSF55718">
    <property type="entry name" value="SCP-like"/>
    <property type="match status" value="1"/>
</dbReference>